<dbReference type="Proteomes" id="UP000595610">
    <property type="component" value="Chromosome 1"/>
</dbReference>
<dbReference type="KEGG" id="pgis:I6I06_02265"/>
<dbReference type="GO" id="GO:0000976">
    <property type="term" value="F:transcription cis-regulatory region binding"/>
    <property type="evidence" value="ECO:0007669"/>
    <property type="project" value="TreeGrafter"/>
</dbReference>
<evidence type="ECO:0000256" key="5">
    <source>
        <dbReference type="SAM" id="Coils"/>
    </source>
</evidence>
<evidence type="ECO:0000313" key="8">
    <source>
        <dbReference type="EMBL" id="QQC64341.1"/>
    </source>
</evidence>
<gene>
    <name evidence="8" type="ORF">I6I06_02265</name>
</gene>
<dbReference type="GO" id="GO:0003681">
    <property type="term" value="F:bent DNA binding"/>
    <property type="evidence" value="ECO:0007669"/>
    <property type="project" value="TreeGrafter"/>
</dbReference>
<dbReference type="Pfam" id="PF00816">
    <property type="entry name" value="Histone_HNS"/>
    <property type="match status" value="1"/>
</dbReference>
<feature type="region of interest" description="Disordered" evidence="6">
    <location>
        <begin position="59"/>
        <end position="86"/>
    </location>
</feature>
<evidence type="ECO:0000313" key="9">
    <source>
        <dbReference type="Proteomes" id="UP000595610"/>
    </source>
</evidence>
<comment type="subcellular location">
    <subcellularLocation>
        <location evidence="1">Cytoplasm</location>
        <location evidence="1">Nucleoid</location>
    </subcellularLocation>
</comment>
<keyword evidence="4" id="KW-0238">DNA-binding</keyword>
<dbReference type="GO" id="GO:0001217">
    <property type="term" value="F:DNA-binding transcription repressor activity"/>
    <property type="evidence" value="ECO:0007669"/>
    <property type="project" value="TreeGrafter"/>
</dbReference>
<evidence type="ECO:0000256" key="4">
    <source>
        <dbReference type="ARBA" id="ARBA00023125"/>
    </source>
</evidence>
<accession>A0A7T4N330</accession>
<keyword evidence="3" id="KW-0963">Cytoplasm</keyword>
<protein>
    <submittedName>
        <fullName evidence="8">H-NS histone family protein</fullName>
    </submittedName>
</protein>
<dbReference type="AlphaFoldDB" id="A0A7T4N330"/>
<sequence length="152" mass="16059">MAVKLDGLSHKELQSLIAQAESKIESARAKLIEDVRQKIDVLLHAEGLQLADVYLGQAGKAGKSGKRGKRPGAGIPKYRNPADPAKTWTGFGKRPAWFIAATSKPGITADSLLINGASVARPATGKVAPAKKVAKTVTKKVATKRVARKAVK</sequence>
<dbReference type="GO" id="GO:0032993">
    <property type="term" value="C:protein-DNA complex"/>
    <property type="evidence" value="ECO:0007669"/>
    <property type="project" value="TreeGrafter"/>
</dbReference>
<dbReference type="SMART" id="SM00528">
    <property type="entry name" value="HNS"/>
    <property type="match status" value="1"/>
</dbReference>
<comment type="similarity">
    <text evidence="2">Belongs to the histone-like protein H-NS family.</text>
</comment>
<dbReference type="PANTHER" id="PTHR38097:SF2">
    <property type="entry name" value="DNA-BINDING PROTEIN STPA"/>
    <property type="match status" value="1"/>
</dbReference>
<dbReference type="GO" id="GO:0009295">
    <property type="term" value="C:nucleoid"/>
    <property type="evidence" value="ECO:0007669"/>
    <property type="project" value="UniProtKB-SubCell"/>
</dbReference>
<keyword evidence="5" id="KW-0175">Coiled coil</keyword>
<feature type="domain" description="DNA-binding protein H-NS-like C-terminal" evidence="7">
    <location>
        <begin position="68"/>
        <end position="114"/>
    </location>
</feature>
<organism evidence="8 9">
    <name type="scientific">Paraburkholderia ginsengisoli</name>
    <dbReference type="NCBI Taxonomy" id="311231"/>
    <lineage>
        <taxon>Bacteria</taxon>
        <taxon>Pseudomonadati</taxon>
        <taxon>Pseudomonadota</taxon>
        <taxon>Betaproteobacteria</taxon>
        <taxon>Burkholderiales</taxon>
        <taxon>Burkholderiaceae</taxon>
        <taxon>Paraburkholderia</taxon>
    </lineage>
</organism>
<evidence type="ECO:0000259" key="7">
    <source>
        <dbReference type="SMART" id="SM00528"/>
    </source>
</evidence>
<dbReference type="RefSeq" id="WP_042322951.1">
    <property type="nucleotide sequence ID" value="NZ_CP066075.1"/>
</dbReference>
<dbReference type="PANTHER" id="PTHR38097">
    <property type="match status" value="1"/>
</dbReference>
<dbReference type="InterPro" id="IPR037150">
    <property type="entry name" value="H-NS_C_dom_sf"/>
</dbReference>
<dbReference type="EMBL" id="CP066075">
    <property type="protein sequence ID" value="QQC64341.1"/>
    <property type="molecule type" value="Genomic_DNA"/>
</dbReference>
<evidence type="ECO:0000256" key="2">
    <source>
        <dbReference type="ARBA" id="ARBA00010610"/>
    </source>
</evidence>
<feature type="coiled-coil region" evidence="5">
    <location>
        <begin position="10"/>
        <end position="37"/>
    </location>
</feature>
<dbReference type="GO" id="GO:0005829">
    <property type="term" value="C:cytosol"/>
    <property type="evidence" value="ECO:0007669"/>
    <property type="project" value="TreeGrafter"/>
</dbReference>
<evidence type="ECO:0000256" key="1">
    <source>
        <dbReference type="ARBA" id="ARBA00004453"/>
    </source>
</evidence>
<reference evidence="8 9" key="1">
    <citation type="submission" date="2020-12" db="EMBL/GenBank/DDBJ databases">
        <title>FDA dAtabase for Regulatory Grade micrObial Sequences (FDA-ARGOS): Supporting development and validation of Infectious Disease Dx tests.</title>
        <authorList>
            <person name="Nelson B."/>
            <person name="Plummer A."/>
            <person name="Tallon L."/>
            <person name="Sadzewicz L."/>
            <person name="Zhao X."/>
            <person name="Boylan J."/>
            <person name="Ott S."/>
            <person name="Bowen H."/>
            <person name="Vavikolanu K."/>
            <person name="Mehta A."/>
            <person name="Aluvathingal J."/>
            <person name="Nadendla S."/>
            <person name="Myers T."/>
            <person name="Yan Y."/>
            <person name="Sichtig H."/>
        </authorList>
    </citation>
    <scope>NUCLEOTIDE SEQUENCE [LARGE SCALE GENOMIC DNA]</scope>
    <source>
        <strain evidence="8 9">FDAARGOS_1049</strain>
    </source>
</reference>
<dbReference type="InterPro" id="IPR027444">
    <property type="entry name" value="H-NS_C_dom"/>
</dbReference>
<name>A0A7T4N330_9BURK</name>
<dbReference type="GO" id="GO:0003680">
    <property type="term" value="F:minor groove of adenine-thymine-rich DNA binding"/>
    <property type="evidence" value="ECO:0007669"/>
    <property type="project" value="TreeGrafter"/>
</dbReference>
<proteinExistence type="inferred from homology"/>
<evidence type="ECO:0000256" key="3">
    <source>
        <dbReference type="ARBA" id="ARBA00022490"/>
    </source>
</evidence>
<dbReference type="Gene3D" id="4.10.430.10">
    <property type="entry name" value="Histone-like protein H-NS, C-terminal domain"/>
    <property type="match status" value="1"/>
</dbReference>
<evidence type="ECO:0000256" key="6">
    <source>
        <dbReference type="SAM" id="MobiDB-lite"/>
    </source>
</evidence>
<dbReference type="SUPFAM" id="SSF81273">
    <property type="entry name" value="H-NS histone-like proteins"/>
    <property type="match status" value="1"/>
</dbReference>
<keyword evidence="9" id="KW-1185">Reference proteome</keyword>